<dbReference type="Gene3D" id="3.40.50.300">
    <property type="entry name" value="P-loop containing nucleotide triphosphate hydrolases"/>
    <property type="match status" value="1"/>
</dbReference>
<dbReference type="PANTHER" id="PTHR43119:SF1">
    <property type="entry name" value="ABC TRANSPORTER DOMAIN-CONTAINING PROTEIN"/>
    <property type="match status" value="1"/>
</dbReference>
<feature type="domain" description="ABC transporter" evidence="3">
    <location>
        <begin position="4"/>
        <end position="223"/>
    </location>
</feature>
<dbReference type="InterPro" id="IPR017871">
    <property type="entry name" value="ABC_transporter-like_CS"/>
</dbReference>
<dbReference type="EMBL" id="AP014924">
    <property type="protein sequence ID" value="BAS28509.1"/>
    <property type="molecule type" value="Genomic_DNA"/>
</dbReference>
<reference evidence="5" key="1">
    <citation type="submission" date="2015-07" db="EMBL/GenBank/DDBJ databases">
        <title>Complete genome sequence and phylogenetic analysis of Limnochorda pilosa.</title>
        <authorList>
            <person name="Watanabe M."/>
            <person name="Kojima H."/>
            <person name="Fukui M."/>
        </authorList>
    </citation>
    <scope>NUCLEOTIDE SEQUENCE [LARGE SCALE GENOMIC DNA]</scope>
    <source>
        <strain evidence="5">HC45</strain>
    </source>
</reference>
<dbReference type="AlphaFoldDB" id="A0A0K2SNV0"/>
<dbReference type="KEGG" id="lpil:LIP_2679"/>
<evidence type="ECO:0000259" key="3">
    <source>
        <dbReference type="PROSITE" id="PS50893"/>
    </source>
</evidence>
<dbReference type="STRING" id="1555112.LIP_2679"/>
<accession>A0A0K2SNV0</accession>
<dbReference type="SMART" id="SM00382">
    <property type="entry name" value="AAA"/>
    <property type="match status" value="1"/>
</dbReference>
<evidence type="ECO:0000313" key="5">
    <source>
        <dbReference type="Proteomes" id="UP000065807"/>
    </source>
</evidence>
<dbReference type="GO" id="GO:0016887">
    <property type="term" value="F:ATP hydrolysis activity"/>
    <property type="evidence" value="ECO:0007669"/>
    <property type="project" value="InterPro"/>
</dbReference>
<dbReference type="SUPFAM" id="SSF52540">
    <property type="entry name" value="P-loop containing nucleoside triphosphate hydrolases"/>
    <property type="match status" value="1"/>
</dbReference>
<evidence type="ECO:0000256" key="1">
    <source>
        <dbReference type="ARBA" id="ARBA00022741"/>
    </source>
</evidence>
<name>A0A0K2SNV0_LIMPI</name>
<organism evidence="4 5">
    <name type="scientific">Limnochorda pilosa</name>
    <dbReference type="NCBI Taxonomy" id="1555112"/>
    <lineage>
        <taxon>Bacteria</taxon>
        <taxon>Bacillati</taxon>
        <taxon>Bacillota</taxon>
        <taxon>Limnochordia</taxon>
        <taxon>Limnochordales</taxon>
        <taxon>Limnochordaceae</taxon>
        <taxon>Limnochorda</taxon>
    </lineage>
</organism>
<dbReference type="Pfam" id="PF00005">
    <property type="entry name" value="ABC_tran"/>
    <property type="match status" value="1"/>
</dbReference>
<proteinExistence type="predicted"/>
<sequence>MDLLVFKDLTYELSDGGRRIVVSGAVAEGGLLLVRGPSGSGKTTLLRVLARLRRRESGDVRLRQQPVDQVPPALWRRHVHYVAQRPVAFQGSVLENIMLPYALGIRRGESPPSEETARETLESVLLDSNMMAQDARTLSGGELARVALVRAVLARPSILLLDEPTGALDAEAREAVVALLDRWVNGETGRGLVLVSHTDDAERFSRATIVELAGRRERRAGELGCGADQ</sequence>
<keyword evidence="5" id="KW-1185">Reference proteome</keyword>
<reference evidence="5" key="2">
    <citation type="journal article" date="2016" name="Int. J. Syst. Evol. Microbiol.">
        <title>Complete genome sequence and cell structure of Limnochorda pilosa, a Gram-negative spore-former within the phylum Firmicutes.</title>
        <authorList>
            <person name="Watanabe M."/>
            <person name="Kojima H."/>
            <person name="Fukui M."/>
        </authorList>
    </citation>
    <scope>NUCLEOTIDE SEQUENCE [LARGE SCALE GENOMIC DNA]</scope>
    <source>
        <strain evidence="5">HC45</strain>
    </source>
</reference>
<protein>
    <submittedName>
        <fullName evidence="4">ABC transporter</fullName>
    </submittedName>
</protein>
<dbReference type="RefSeq" id="WP_082726292.1">
    <property type="nucleotide sequence ID" value="NZ_AP014924.1"/>
</dbReference>
<evidence type="ECO:0000256" key="2">
    <source>
        <dbReference type="ARBA" id="ARBA00022840"/>
    </source>
</evidence>
<evidence type="ECO:0000313" key="4">
    <source>
        <dbReference type="EMBL" id="BAS28509.1"/>
    </source>
</evidence>
<dbReference type="InterPro" id="IPR003593">
    <property type="entry name" value="AAA+_ATPase"/>
</dbReference>
<dbReference type="GO" id="GO:0005524">
    <property type="term" value="F:ATP binding"/>
    <property type="evidence" value="ECO:0007669"/>
    <property type="project" value="UniProtKB-KW"/>
</dbReference>
<dbReference type="InterPro" id="IPR027417">
    <property type="entry name" value="P-loop_NTPase"/>
</dbReference>
<gene>
    <name evidence="4" type="ORF">LIP_2679</name>
</gene>
<keyword evidence="2" id="KW-0067">ATP-binding</keyword>
<dbReference type="PROSITE" id="PS00211">
    <property type="entry name" value="ABC_TRANSPORTER_1"/>
    <property type="match status" value="1"/>
</dbReference>
<keyword evidence="1" id="KW-0547">Nucleotide-binding</keyword>
<dbReference type="PANTHER" id="PTHR43119">
    <property type="entry name" value="ABC TRANSPORT PROTEIN ATP-BINDING COMPONENT-RELATED"/>
    <property type="match status" value="1"/>
</dbReference>
<dbReference type="InterPro" id="IPR003439">
    <property type="entry name" value="ABC_transporter-like_ATP-bd"/>
</dbReference>
<dbReference type="PROSITE" id="PS50893">
    <property type="entry name" value="ABC_TRANSPORTER_2"/>
    <property type="match status" value="1"/>
</dbReference>
<dbReference type="OrthoDB" id="9785080at2"/>
<dbReference type="Proteomes" id="UP000065807">
    <property type="component" value="Chromosome"/>
</dbReference>